<dbReference type="InterPro" id="IPR050816">
    <property type="entry name" value="Flavin-dep_Halogenase_NPB"/>
</dbReference>
<protein>
    <recommendedName>
        <fullName evidence="2">FAD dependent oxidoreductase domain-containing protein</fullName>
    </recommendedName>
</protein>
<dbReference type="AlphaFoldDB" id="A0A382MXN9"/>
<evidence type="ECO:0008006" key="2">
    <source>
        <dbReference type="Google" id="ProtNLM"/>
    </source>
</evidence>
<sequence length="316" mass="35973">MSLPVFNNINNVNKIIKKKIVIIGGGTAGASALAFLQNKLGHICDIIMLTSKSIPRVGVGEATVGNIHPFLEECGLNPDKTCLNDARGTVKYAVHLKDWYKKGHSYYTPIGNIGCDCYDYEYFNQSSEEYWLSWSAMALAAKNKSPYIKKEYLDKVDLPHKWNEYSFNVDAELLGNKLMEHGKKLGGQILDKEIKEVKIIDEDKIDYLITDDGERIDADFFIDCSGFKRLVPNACGYKPIQFKEIPNDRAWVTRIPYVNKKEELPYLSLVECQTMNAGWRWQIGLRDRIGTGYVFSTDYISEEDALQEFKDSFEGD</sequence>
<gene>
    <name evidence="1" type="ORF">METZ01_LOCUS306513</name>
</gene>
<dbReference type="PANTHER" id="PTHR43747:SF4">
    <property type="entry name" value="FLAVIN-DEPENDENT TRYPTOPHAN HALOGENASE"/>
    <property type="match status" value="1"/>
</dbReference>
<dbReference type="SUPFAM" id="SSF51905">
    <property type="entry name" value="FAD/NAD(P)-binding domain"/>
    <property type="match status" value="1"/>
</dbReference>
<dbReference type="Pfam" id="PF04820">
    <property type="entry name" value="Trp_halogenase"/>
    <property type="match status" value="1"/>
</dbReference>
<dbReference type="InterPro" id="IPR036188">
    <property type="entry name" value="FAD/NAD-bd_sf"/>
</dbReference>
<organism evidence="1">
    <name type="scientific">marine metagenome</name>
    <dbReference type="NCBI Taxonomy" id="408172"/>
    <lineage>
        <taxon>unclassified sequences</taxon>
        <taxon>metagenomes</taxon>
        <taxon>ecological metagenomes</taxon>
    </lineage>
</organism>
<feature type="non-terminal residue" evidence="1">
    <location>
        <position position="316"/>
    </location>
</feature>
<evidence type="ECO:0000313" key="1">
    <source>
        <dbReference type="EMBL" id="SVC53659.1"/>
    </source>
</evidence>
<dbReference type="PANTHER" id="PTHR43747">
    <property type="entry name" value="FAD-BINDING PROTEIN"/>
    <property type="match status" value="1"/>
</dbReference>
<dbReference type="Gene3D" id="3.50.50.60">
    <property type="entry name" value="FAD/NAD(P)-binding domain"/>
    <property type="match status" value="1"/>
</dbReference>
<dbReference type="EMBL" id="UINC01096623">
    <property type="protein sequence ID" value="SVC53659.1"/>
    <property type="molecule type" value="Genomic_DNA"/>
</dbReference>
<proteinExistence type="predicted"/>
<accession>A0A382MXN9</accession>
<dbReference type="InterPro" id="IPR006905">
    <property type="entry name" value="Flavin_halogenase"/>
</dbReference>
<reference evidence="1" key="1">
    <citation type="submission" date="2018-05" db="EMBL/GenBank/DDBJ databases">
        <authorList>
            <person name="Lanie J.A."/>
            <person name="Ng W.-L."/>
            <person name="Kazmierczak K.M."/>
            <person name="Andrzejewski T.M."/>
            <person name="Davidsen T.M."/>
            <person name="Wayne K.J."/>
            <person name="Tettelin H."/>
            <person name="Glass J.I."/>
            <person name="Rusch D."/>
            <person name="Podicherti R."/>
            <person name="Tsui H.-C.T."/>
            <person name="Winkler M.E."/>
        </authorList>
    </citation>
    <scope>NUCLEOTIDE SEQUENCE</scope>
</reference>
<name>A0A382MXN9_9ZZZZ</name>
<dbReference type="GO" id="GO:0004497">
    <property type="term" value="F:monooxygenase activity"/>
    <property type="evidence" value="ECO:0007669"/>
    <property type="project" value="InterPro"/>
</dbReference>